<dbReference type="SUPFAM" id="SSF46785">
    <property type="entry name" value="Winged helix' DNA-binding domain"/>
    <property type="match status" value="1"/>
</dbReference>
<dbReference type="InterPro" id="IPR000524">
    <property type="entry name" value="Tscrpt_reg_HTH_GntR"/>
</dbReference>
<keyword evidence="3" id="KW-0804">Transcription</keyword>
<evidence type="ECO:0000313" key="5">
    <source>
        <dbReference type="EMBL" id="CAA9565659.1"/>
    </source>
</evidence>
<gene>
    <name evidence="5" type="ORF">AVDCRST_MAG87-1928</name>
</gene>
<proteinExistence type="predicted"/>
<accession>A0A6J4V3D1</accession>
<dbReference type="GO" id="GO:0003677">
    <property type="term" value="F:DNA binding"/>
    <property type="evidence" value="ECO:0007669"/>
    <property type="project" value="UniProtKB-KW"/>
</dbReference>
<dbReference type="InterPro" id="IPR008920">
    <property type="entry name" value="TF_FadR/GntR_C"/>
</dbReference>
<name>A0A6J4V3D1_9BACT</name>
<dbReference type="SMART" id="SM00895">
    <property type="entry name" value="FCD"/>
    <property type="match status" value="1"/>
</dbReference>
<evidence type="ECO:0000256" key="1">
    <source>
        <dbReference type="ARBA" id="ARBA00023015"/>
    </source>
</evidence>
<feature type="domain" description="HTH gntR-type" evidence="4">
    <location>
        <begin position="9"/>
        <end position="76"/>
    </location>
</feature>
<evidence type="ECO:0000256" key="3">
    <source>
        <dbReference type="ARBA" id="ARBA00023163"/>
    </source>
</evidence>
<dbReference type="Gene3D" id="1.20.120.530">
    <property type="entry name" value="GntR ligand-binding domain-like"/>
    <property type="match status" value="1"/>
</dbReference>
<dbReference type="PANTHER" id="PTHR43537">
    <property type="entry name" value="TRANSCRIPTIONAL REGULATOR, GNTR FAMILY"/>
    <property type="match status" value="1"/>
</dbReference>
<dbReference type="InterPro" id="IPR036390">
    <property type="entry name" value="WH_DNA-bd_sf"/>
</dbReference>
<dbReference type="PANTHER" id="PTHR43537:SF45">
    <property type="entry name" value="GNTR FAMILY REGULATORY PROTEIN"/>
    <property type="match status" value="1"/>
</dbReference>
<dbReference type="PROSITE" id="PS50949">
    <property type="entry name" value="HTH_GNTR"/>
    <property type="match status" value="1"/>
</dbReference>
<keyword evidence="2" id="KW-0238">DNA-binding</keyword>
<dbReference type="SUPFAM" id="SSF48008">
    <property type="entry name" value="GntR ligand-binding domain-like"/>
    <property type="match status" value="1"/>
</dbReference>
<protein>
    <submittedName>
        <fullName evidence="5">Transcriptional regulator, GntR family</fullName>
    </submittedName>
</protein>
<dbReference type="InterPro" id="IPR036388">
    <property type="entry name" value="WH-like_DNA-bd_sf"/>
</dbReference>
<sequence>MLASTQPHQTKRAIAYDALRSSIMRCELRPGQRLIIDDISRQLGISQIPVREALQQLQSERLVVNVPHIGATVSSISPADVAEVFALMEGLESVAVEQAAANASPQFLDTLDRMVGEMDVALTGEDGERWAMLNSEFHRLIATGARMPLLLDMTQRTLDQWDRVRRFFNIFSQRVGHAQSQHHQIAAAFRAHDIEALRRLSSDHNRDALNAYVHELRVLAEPESSTTSPAAND</sequence>
<dbReference type="GO" id="GO:0003700">
    <property type="term" value="F:DNA-binding transcription factor activity"/>
    <property type="evidence" value="ECO:0007669"/>
    <property type="project" value="InterPro"/>
</dbReference>
<evidence type="ECO:0000256" key="2">
    <source>
        <dbReference type="ARBA" id="ARBA00023125"/>
    </source>
</evidence>
<dbReference type="EMBL" id="CADCWJ010000435">
    <property type="protein sequence ID" value="CAA9565659.1"/>
    <property type="molecule type" value="Genomic_DNA"/>
</dbReference>
<organism evidence="5">
    <name type="scientific">uncultured Thermomicrobiales bacterium</name>
    <dbReference type="NCBI Taxonomy" id="1645740"/>
    <lineage>
        <taxon>Bacteria</taxon>
        <taxon>Pseudomonadati</taxon>
        <taxon>Thermomicrobiota</taxon>
        <taxon>Thermomicrobia</taxon>
        <taxon>Thermomicrobiales</taxon>
        <taxon>environmental samples</taxon>
    </lineage>
</organism>
<dbReference type="CDD" id="cd07377">
    <property type="entry name" value="WHTH_GntR"/>
    <property type="match status" value="1"/>
</dbReference>
<keyword evidence="1" id="KW-0805">Transcription regulation</keyword>
<dbReference type="Pfam" id="PF07729">
    <property type="entry name" value="FCD"/>
    <property type="match status" value="1"/>
</dbReference>
<dbReference type="InterPro" id="IPR011711">
    <property type="entry name" value="GntR_C"/>
</dbReference>
<dbReference type="Pfam" id="PF00392">
    <property type="entry name" value="GntR"/>
    <property type="match status" value="1"/>
</dbReference>
<reference evidence="5" key="1">
    <citation type="submission" date="2020-02" db="EMBL/GenBank/DDBJ databases">
        <authorList>
            <person name="Meier V. D."/>
        </authorList>
    </citation>
    <scope>NUCLEOTIDE SEQUENCE</scope>
    <source>
        <strain evidence="5">AVDCRST_MAG87</strain>
    </source>
</reference>
<evidence type="ECO:0000259" key="4">
    <source>
        <dbReference type="PROSITE" id="PS50949"/>
    </source>
</evidence>
<dbReference type="AlphaFoldDB" id="A0A6J4V3D1"/>
<dbReference type="SMART" id="SM00345">
    <property type="entry name" value="HTH_GNTR"/>
    <property type="match status" value="1"/>
</dbReference>
<dbReference type="Gene3D" id="1.10.10.10">
    <property type="entry name" value="Winged helix-like DNA-binding domain superfamily/Winged helix DNA-binding domain"/>
    <property type="match status" value="1"/>
</dbReference>